<keyword evidence="4 10" id="KW-0028">Amino-acid biosynthesis</keyword>
<dbReference type="Gene3D" id="3.60.70.12">
    <property type="entry name" value="L-amino peptidase D-ALA esterase/amidase"/>
    <property type="match status" value="1"/>
</dbReference>
<comment type="function">
    <text evidence="10">Catalyzes two activities which are involved in the cyclic version of arginine biosynthesis: the synthesis of N-acetylglutamate from glutamate and acetyl-CoA as the acetyl donor, and of ornithine by transacetylation between N(2)-acetylornithine and glutamate.</text>
</comment>
<evidence type="ECO:0000256" key="2">
    <source>
        <dbReference type="ARBA" id="ARBA00011475"/>
    </source>
</evidence>
<comment type="catalytic activity">
    <reaction evidence="9 10">
        <text>N(2)-acetyl-L-ornithine + L-glutamate = N-acetyl-L-glutamate + L-ornithine</text>
        <dbReference type="Rhea" id="RHEA:15349"/>
        <dbReference type="ChEBI" id="CHEBI:29985"/>
        <dbReference type="ChEBI" id="CHEBI:44337"/>
        <dbReference type="ChEBI" id="CHEBI:46911"/>
        <dbReference type="ChEBI" id="CHEBI:57805"/>
        <dbReference type="EC" id="2.3.1.35"/>
    </reaction>
</comment>
<dbReference type="EC" id="2.3.1.35" evidence="10"/>
<sequence length="399" mass="43333">MEIINPLKDNNQEILSMYLPKGFYTCSKNLGIKDETLDFTVIYSTTLATAAAMFTQSRFCGAPIPIGRKNVANGRLQCFVINSKNANVATGEEGIANVKEIIHLIGEELNISPEDILPSSTGVIGRQLPMEKIMKGVKGLKNQMIQGGFEKAAEAIMTTDTYPKMRVCKVGSATLVGIAKGSGMIEPNMATLLAYFVTDAKIPSDTLKEFLEEAVNKSFNMVSIDTDTSTSDTVAIMANGLAGKVNFDDFRTALTNMAIELAKEIARDGEGATKLLEVIVEEASSFAQAKKVGKKIVNSPLVKTAIFGTDPNWGRIAMAIGKCEEEVEISPEKVSIFFGTIPVYKGKPVNDLDLEQIRKYLQGSEITIRVSLGLGKDTATVWGCDLSYDYVRINGEYTT</sequence>
<dbReference type="NCBIfam" id="TIGR00120">
    <property type="entry name" value="ArgJ"/>
    <property type="match status" value="1"/>
</dbReference>
<evidence type="ECO:0000256" key="9">
    <source>
        <dbReference type="ARBA" id="ARBA00049439"/>
    </source>
</evidence>
<evidence type="ECO:0000256" key="3">
    <source>
        <dbReference type="ARBA" id="ARBA00022571"/>
    </source>
</evidence>
<evidence type="ECO:0000256" key="6">
    <source>
        <dbReference type="ARBA" id="ARBA00022813"/>
    </source>
</evidence>
<evidence type="ECO:0000256" key="10">
    <source>
        <dbReference type="HAMAP-Rule" id="MF_01106"/>
    </source>
</evidence>
<dbReference type="PANTHER" id="PTHR23100:SF0">
    <property type="entry name" value="ARGININE BIOSYNTHESIS BIFUNCTIONAL PROTEIN ARGJ, MITOCHONDRIAL"/>
    <property type="match status" value="1"/>
</dbReference>
<dbReference type="InterPro" id="IPR002813">
    <property type="entry name" value="Arg_biosynth_ArgJ"/>
</dbReference>
<dbReference type="SUPFAM" id="SSF56266">
    <property type="entry name" value="DmpA/ArgJ-like"/>
    <property type="match status" value="1"/>
</dbReference>
<proteinExistence type="inferred from homology"/>
<comment type="pathway">
    <text evidence="10">Amino-acid biosynthesis; L-arginine biosynthesis; L-ornithine and N-acetyl-L-glutamate from L-glutamate and N(2)-acetyl-L-ornithine (cyclic): step 1/1.</text>
</comment>
<comment type="pathway">
    <text evidence="10">Amino-acid biosynthesis; L-arginine biosynthesis; N(2)-acetyl-L-ornithine from L-glutamate: step 1/4.</text>
</comment>
<dbReference type="GO" id="GO:0005737">
    <property type="term" value="C:cytoplasm"/>
    <property type="evidence" value="ECO:0007669"/>
    <property type="project" value="UniProtKB-SubCell"/>
</dbReference>
<keyword evidence="3 10" id="KW-0055">Arginine biosynthesis</keyword>
<evidence type="ECO:0000256" key="7">
    <source>
        <dbReference type="ARBA" id="ARBA00023268"/>
    </source>
</evidence>
<dbReference type="AlphaFoldDB" id="A0A0D0GW76"/>
<feature type="binding site" evidence="10">
    <location>
        <position position="158"/>
    </location>
    <ligand>
        <name>substrate</name>
    </ligand>
</feature>
<dbReference type="InterPro" id="IPR042195">
    <property type="entry name" value="ArgJ_beta_C"/>
</dbReference>
<feature type="binding site" evidence="10">
    <location>
        <position position="270"/>
    </location>
    <ligand>
        <name>substrate</name>
    </ligand>
</feature>
<keyword evidence="10" id="KW-0963">Cytoplasm</keyword>
<dbReference type="EMBL" id="JXTG01000029">
    <property type="protein sequence ID" value="KIP20011.1"/>
    <property type="molecule type" value="Genomic_DNA"/>
</dbReference>
<dbReference type="NCBIfam" id="NF003802">
    <property type="entry name" value="PRK05388.1"/>
    <property type="match status" value="1"/>
</dbReference>
<keyword evidence="8 10" id="KW-0012">Acyltransferase</keyword>
<dbReference type="GO" id="GO:0006526">
    <property type="term" value="P:L-arginine biosynthetic process"/>
    <property type="evidence" value="ECO:0007669"/>
    <property type="project" value="UniProtKB-UniRule"/>
</dbReference>
<feature type="binding site" evidence="10">
    <location>
        <position position="394"/>
    </location>
    <ligand>
        <name>substrate</name>
    </ligand>
</feature>
<comment type="catalytic activity">
    <reaction evidence="10">
        <text>L-glutamate + acetyl-CoA = N-acetyl-L-glutamate + CoA + H(+)</text>
        <dbReference type="Rhea" id="RHEA:24292"/>
        <dbReference type="ChEBI" id="CHEBI:15378"/>
        <dbReference type="ChEBI" id="CHEBI:29985"/>
        <dbReference type="ChEBI" id="CHEBI:44337"/>
        <dbReference type="ChEBI" id="CHEBI:57287"/>
        <dbReference type="ChEBI" id="CHEBI:57288"/>
        <dbReference type="EC" id="2.3.1.1"/>
    </reaction>
</comment>
<comment type="subcellular location">
    <subcellularLocation>
        <location evidence="10">Cytoplasm</location>
    </subcellularLocation>
</comment>
<name>A0A0D0GW76_9BACL</name>
<dbReference type="FunFam" id="3.60.70.12:FF:000001">
    <property type="entry name" value="Arginine biosynthesis bifunctional protein ArgJ, chloroplastic"/>
    <property type="match status" value="1"/>
</dbReference>
<dbReference type="GO" id="GO:0004042">
    <property type="term" value="F:L-glutamate N-acetyltransferase activity"/>
    <property type="evidence" value="ECO:0007669"/>
    <property type="project" value="UniProtKB-UniRule"/>
</dbReference>
<feature type="chain" id="PRO_5041493201" description="Arginine biosynthesis bifunctional protein ArgJ beta chain" evidence="10">
    <location>
        <begin position="191"/>
        <end position="399"/>
    </location>
</feature>
<dbReference type="PANTHER" id="PTHR23100">
    <property type="entry name" value="ARGININE BIOSYNTHESIS BIFUNCTIONAL PROTEIN ARGJ"/>
    <property type="match status" value="1"/>
</dbReference>
<dbReference type="FunFam" id="3.10.20.340:FF:000001">
    <property type="entry name" value="Arginine biosynthesis bifunctional protein ArgJ, chloroplastic"/>
    <property type="match status" value="1"/>
</dbReference>
<feature type="binding site" evidence="10">
    <location>
        <position position="180"/>
    </location>
    <ligand>
        <name>substrate</name>
    </ligand>
</feature>
<evidence type="ECO:0000256" key="4">
    <source>
        <dbReference type="ARBA" id="ARBA00022605"/>
    </source>
</evidence>
<comment type="similarity">
    <text evidence="1 10">Belongs to the ArgJ family.</text>
</comment>
<organism evidence="11 12">
    <name type="scientific">Anoxybacillus ayderensis</name>
    <dbReference type="NCBI Taxonomy" id="265546"/>
    <lineage>
        <taxon>Bacteria</taxon>
        <taxon>Bacillati</taxon>
        <taxon>Bacillota</taxon>
        <taxon>Bacilli</taxon>
        <taxon>Bacillales</taxon>
        <taxon>Anoxybacillaceae</taxon>
        <taxon>Anoxybacillus</taxon>
    </lineage>
</organism>
<evidence type="ECO:0000313" key="11">
    <source>
        <dbReference type="EMBL" id="KIP20011.1"/>
    </source>
</evidence>
<dbReference type="RefSeq" id="WP_084220386.1">
    <property type="nucleotide sequence ID" value="NZ_JARLVT010000033.1"/>
</dbReference>
<evidence type="ECO:0000256" key="5">
    <source>
        <dbReference type="ARBA" id="ARBA00022679"/>
    </source>
</evidence>
<dbReference type="CDD" id="cd02152">
    <property type="entry name" value="OAT"/>
    <property type="match status" value="1"/>
</dbReference>
<gene>
    <name evidence="10" type="primary">argJ</name>
    <name evidence="11" type="ORF">JV16_02822</name>
</gene>
<feature type="binding site" evidence="10">
    <location>
        <position position="191"/>
    </location>
    <ligand>
        <name>substrate</name>
    </ligand>
</feature>
<dbReference type="Pfam" id="PF01960">
    <property type="entry name" value="ArgJ"/>
    <property type="match status" value="1"/>
</dbReference>
<keyword evidence="7 10" id="KW-0511">Multifunctional enzyme</keyword>
<evidence type="ECO:0000256" key="1">
    <source>
        <dbReference type="ARBA" id="ARBA00006774"/>
    </source>
</evidence>
<evidence type="ECO:0000256" key="8">
    <source>
        <dbReference type="ARBA" id="ARBA00023315"/>
    </source>
</evidence>
<feature type="binding site" evidence="10">
    <location>
        <position position="399"/>
    </location>
    <ligand>
        <name>substrate</name>
    </ligand>
</feature>
<dbReference type="GO" id="GO:0004358">
    <property type="term" value="F:L-glutamate N-acetyltransferase activity, acting on acetyl-L-ornithine as donor"/>
    <property type="evidence" value="ECO:0007669"/>
    <property type="project" value="UniProtKB-UniRule"/>
</dbReference>
<feature type="site" description="Involved in the stabilization of negative charge on the oxyanion by the formation of the oxyanion hole" evidence="10">
    <location>
        <position position="121"/>
    </location>
</feature>
<keyword evidence="5 10" id="KW-0808">Transferase</keyword>
<comment type="subunit">
    <text evidence="2 10">Heterotetramer of two alpha and two beta chains.</text>
</comment>
<evidence type="ECO:0000313" key="12">
    <source>
        <dbReference type="Proteomes" id="UP000032047"/>
    </source>
</evidence>
<protein>
    <recommendedName>
        <fullName evidence="10">Arginine biosynthesis bifunctional protein ArgJ</fullName>
    </recommendedName>
    <domain>
        <recommendedName>
            <fullName evidence="10">Glutamate N-acetyltransferase</fullName>
            <ecNumber evidence="10">2.3.1.35</ecNumber>
        </recommendedName>
        <alternativeName>
            <fullName evidence="10">Ornithine acetyltransferase</fullName>
            <shortName evidence="10">OATase</shortName>
        </alternativeName>
        <alternativeName>
            <fullName evidence="10">Ornithine transacetylase</fullName>
        </alternativeName>
    </domain>
    <domain>
        <recommendedName>
            <fullName evidence="10">Amino-acid acetyltransferase</fullName>
            <ecNumber evidence="10">2.3.1.1</ecNumber>
        </recommendedName>
        <alternativeName>
            <fullName evidence="10">N-acetylglutamate synthase</fullName>
            <shortName evidence="10">AGSase</shortName>
        </alternativeName>
    </domain>
    <component>
        <recommendedName>
            <fullName evidence="10">Arginine biosynthesis bifunctional protein ArgJ alpha chain</fullName>
        </recommendedName>
    </component>
    <component>
        <recommendedName>
            <fullName evidence="10">Arginine biosynthesis bifunctional protein ArgJ beta chain</fullName>
        </recommendedName>
    </component>
</protein>
<dbReference type="PATRIC" id="fig|265546.4.peg.2825"/>
<accession>A0A0D0GW76</accession>
<keyword evidence="12" id="KW-1185">Reference proteome</keyword>
<dbReference type="UniPathway" id="UPA00068">
    <property type="reaction ID" value="UER00106"/>
</dbReference>
<keyword evidence="6 10" id="KW-0068">Autocatalytic cleavage</keyword>
<feature type="chain" id="PRO_5041493202" description="Arginine biosynthesis bifunctional protein ArgJ alpha chain" evidence="10">
    <location>
        <begin position="1"/>
        <end position="190"/>
    </location>
</feature>
<dbReference type="InterPro" id="IPR016117">
    <property type="entry name" value="ArgJ-like_dom_sf"/>
</dbReference>
<feature type="site" description="Involved in the stabilization of negative charge on the oxyanion by the formation of the oxyanion hole" evidence="10">
    <location>
        <position position="122"/>
    </location>
</feature>
<dbReference type="Gene3D" id="3.10.20.340">
    <property type="entry name" value="ArgJ beta chain, C-terminal domain"/>
    <property type="match status" value="1"/>
</dbReference>
<feature type="active site" description="Nucleophile" evidence="10">
    <location>
        <position position="191"/>
    </location>
</feature>
<feature type="site" description="Cleavage; by autolysis" evidence="10">
    <location>
        <begin position="190"/>
        <end position="191"/>
    </location>
</feature>
<reference evidence="11 12" key="1">
    <citation type="submission" date="2015-01" db="EMBL/GenBank/DDBJ databases">
        <title>Genome sequence of Anoxybacillus ayderensis strain AB04.</title>
        <authorList>
            <person name="Belduz A.O."/>
            <person name="Canakci S."/>
            <person name="Chan K.-G."/>
            <person name="Kahar U.M."/>
            <person name="Yaakob A.S."/>
            <person name="Chan C.S."/>
            <person name="Goh K.M."/>
        </authorList>
    </citation>
    <scope>NUCLEOTIDE SEQUENCE [LARGE SCALE GENOMIC DNA]</scope>
    <source>
        <strain evidence="11 12">AB04</strain>
    </source>
</reference>
<dbReference type="EC" id="2.3.1.1" evidence="10"/>
<comment type="caution">
    <text evidence="11">The sequence shown here is derived from an EMBL/GenBank/DDBJ whole genome shotgun (WGS) entry which is preliminary data.</text>
</comment>
<dbReference type="HAMAP" id="MF_01106">
    <property type="entry name" value="ArgJ"/>
    <property type="match status" value="1"/>
</dbReference>
<dbReference type="Proteomes" id="UP000032047">
    <property type="component" value="Unassembled WGS sequence"/>
</dbReference>
<dbReference type="GO" id="GO:0006592">
    <property type="term" value="P:ornithine biosynthetic process"/>
    <property type="evidence" value="ECO:0007669"/>
    <property type="project" value="TreeGrafter"/>
</dbReference>